<dbReference type="PANTHER" id="PTHR43483">
    <property type="entry name" value="MEMBRANE TRANSPORTER PROTEIN HI_0806-RELATED"/>
    <property type="match status" value="1"/>
</dbReference>
<dbReference type="RefSeq" id="WP_256614882.1">
    <property type="nucleotide sequence ID" value="NZ_JANIBK010000033.1"/>
</dbReference>
<comment type="similarity">
    <text evidence="2 6">Belongs to the 4-toluene sulfonate uptake permease (TSUP) (TC 2.A.102) family.</text>
</comment>
<feature type="transmembrane region" description="Helical" evidence="6">
    <location>
        <begin position="144"/>
        <end position="166"/>
    </location>
</feature>
<reference evidence="7 8" key="1">
    <citation type="submission" date="2022-07" db="EMBL/GenBank/DDBJ databases">
        <title>Methylomonas rivi sp. nov., Methylomonas rosea sp. nov., Methylomonas aureus sp. nov. and Methylomonas subterranea sp. nov., four novel methanotrophs isolated from a freshwater creek and the deep terrestrial subsurface.</title>
        <authorList>
            <person name="Abin C."/>
            <person name="Sankaranarayanan K."/>
            <person name="Garner C."/>
            <person name="Sindelar R."/>
            <person name="Kotary K."/>
            <person name="Garner R."/>
            <person name="Barclay S."/>
            <person name="Lawson P."/>
            <person name="Krumholz L."/>
        </authorList>
    </citation>
    <scope>NUCLEOTIDE SEQUENCE [LARGE SCALE GENOMIC DNA]</scope>
    <source>
        <strain evidence="7 8">WSC-6</strain>
    </source>
</reference>
<dbReference type="InterPro" id="IPR002781">
    <property type="entry name" value="TM_pro_TauE-like"/>
</dbReference>
<keyword evidence="8" id="KW-1185">Reference proteome</keyword>
<sequence length="262" mass="27500">MIEIFLASLLLGSLAGLSAGLFGIGGGVLVVPFLSWLFRAHQFETEQIMLMAVATALASALFTSAASVRTHFRLGNIVWPRVLRLAPTLFAGAAGGAALAEYISAGVLRNLFIAYLLYTSFQMARPKKTAPTPGKLPGGFDYPMGLFIGGLSAILGIGGGSMNVPYLAHAGLPMKNAVATSSACALPIAFSAAASYILLGWQNLSLPPDSIGYVYLPAFWGITVTGVFTAPIGARLAHRLPARQLKRYFAAVLLLIALKMLG</sequence>
<comment type="subcellular location">
    <subcellularLocation>
        <location evidence="6">Cell membrane</location>
        <topology evidence="6">Multi-pass membrane protein</topology>
    </subcellularLocation>
    <subcellularLocation>
        <location evidence="1">Membrane</location>
        <topology evidence="1">Multi-pass membrane protein</topology>
    </subcellularLocation>
</comment>
<evidence type="ECO:0000256" key="5">
    <source>
        <dbReference type="ARBA" id="ARBA00023136"/>
    </source>
</evidence>
<dbReference type="PANTHER" id="PTHR43483:SF3">
    <property type="entry name" value="MEMBRANE TRANSPORTER PROTEIN HI_0806-RELATED"/>
    <property type="match status" value="1"/>
</dbReference>
<dbReference type="EMBL" id="JANIBK010000033">
    <property type="protein sequence ID" value="MCQ8128493.1"/>
    <property type="molecule type" value="Genomic_DNA"/>
</dbReference>
<dbReference type="Pfam" id="PF01925">
    <property type="entry name" value="TauE"/>
    <property type="match status" value="1"/>
</dbReference>
<name>A0ABT1U4P0_9GAMM</name>
<keyword evidence="5 6" id="KW-0472">Membrane</keyword>
<gene>
    <name evidence="7" type="ORF">NP596_08475</name>
</gene>
<organism evidence="7 8">
    <name type="scientific">Methylomonas rivi</name>
    <dbReference type="NCBI Taxonomy" id="2952226"/>
    <lineage>
        <taxon>Bacteria</taxon>
        <taxon>Pseudomonadati</taxon>
        <taxon>Pseudomonadota</taxon>
        <taxon>Gammaproteobacteria</taxon>
        <taxon>Methylococcales</taxon>
        <taxon>Methylococcaceae</taxon>
        <taxon>Methylomonas</taxon>
    </lineage>
</organism>
<evidence type="ECO:0000313" key="7">
    <source>
        <dbReference type="EMBL" id="MCQ8128493.1"/>
    </source>
</evidence>
<feature type="transmembrane region" description="Helical" evidence="6">
    <location>
        <begin position="178"/>
        <end position="199"/>
    </location>
</feature>
<evidence type="ECO:0000313" key="8">
    <source>
        <dbReference type="Proteomes" id="UP001524586"/>
    </source>
</evidence>
<feature type="transmembrane region" description="Helical" evidence="6">
    <location>
        <begin position="47"/>
        <end position="68"/>
    </location>
</feature>
<protein>
    <recommendedName>
        <fullName evidence="6">Probable membrane transporter protein</fullName>
    </recommendedName>
</protein>
<evidence type="ECO:0000256" key="6">
    <source>
        <dbReference type="RuleBase" id="RU363041"/>
    </source>
</evidence>
<keyword evidence="3 6" id="KW-0812">Transmembrane</keyword>
<dbReference type="Proteomes" id="UP001524586">
    <property type="component" value="Unassembled WGS sequence"/>
</dbReference>
<evidence type="ECO:0000256" key="2">
    <source>
        <dbReference type="ARBA" id="ARBA00009142"/>
    </source>
</evidence>
<proteinExistence type="inferred from homology"/>
<comment type="caution">
    <text evidence="7">The sequence shown here is derived from an EMBL/GenBank/DDBJ whole genome shotgun (WGS) entry which is preliminary data.</text>
</comment>
<feature type="transmembrane region" description="Helical" evidence="6">
    <location>
        <begin position="89"/>
        <end position="118"/>
    </location>
</feature>
<evidence type="ECO:0000256" key="3">
    <source>
        <dbReference type="ARBA" id="ARBA00022692"/>
    </source>
</evidence>
<accession>A0ABT1U4P0</accession>
<evidence type="ECO:0000256" key="1">
    <source>
        <dbReference type="ARBA" id="ARBA00004141"/>
    </source>
</evidence>
<keyword evidence="4 6" id="KW-1133">Transmembrane helix</keyword>
<evidence type="ECO:0000256" key="4">
    <source>
        <dbReference type="ARBA" id="ARBA00022989"/>
    </source>
</evidence>
<feature type="transmembrane region" description="Helical" evidence="6">
    <location>
        <begin position="211"/>
        <end position="233"/>
    </location>
</feature>
<keyword evidence="6" id="KW-1003">Cell membrane</keyword>